<comment type="caution">
    <text evidence="1">The sequence shown here is derived from an EMBL/GenBank/DDBJ whole genome shotgun (WGS) entry which is preliminary data.</text>
</comment>
<sequence>MLLLHRRLEHADVLAGIVAALAVGSTNPDVVALEARKAAEHRGAAAGPDGHDQDALVVDLVSRRAELPSDTRPLPCMDKYDALLGKESS</sequence>
<protein>
    <recommendedName>
        <fullName evidence="3">Transposase</fullName>
    </recommendedName>
</protein>
<reference evidence="1 2" key="1">
    <citation type="submission" date="2024-08" db="EMBL/GenBank/DDBJ databases">
        <title>Mycobacterium servetensis sp. nov., a novel rapid-growing mycobacterial species recovered from a human patient in Zaragoza, Spain.</title>
        <authorList>
            <person name="Tristancho-Baro A.I."/>
            <person name="Buenestado-Serrano S."/>
            <person name="Garcia De Viedma D."/>
            <person name="Milagro-Beamonte A."/>
            <person name="Burillo N."/>
            <person name="Sanz S."/>
            <person name="Lopez-Calleja A.I."/>
            <person name="Penas-Utrilla D."/>
            <person name="Guardingo M."/>
            <person name="Garcia M.J."/>
            <person name="Vinuelas-Bayon J."/>
        </authorList>
    </citation>
    <scope>NUCLEOTIDE SEQUENCE [LARGE SCALE GENOMIC DNA]</scope>
    <source>
        <strain evidence="2">HUMS_12744610</strain>
    </source>
</reference>
<keyword evidence="2" id="KW-1185">Reference proteome</keyword>
<dbReference type="Proteomes" id="UP001564760">
    <property type="component" value="Unassembled WGS sequence"/>
</dbReference>
<evidence type="ECO:0000313" key="1">
    <source>
        <dbReference type="EMBL" id="MEY8017473.1"/>
    </source>
</evidence>
<evidence type="ECO:0008006" key="3">
    <source>
        <dbReference type="Google" id="ProtNLM"/>
    </source>
</evidence>
<evidence type="ECO:0000313" key="2">
    <source>
        <dbReference type="Proteomes" id="UP001564760"/>
    </source>
</evidence>
<dbReference type="EMBL" id="JBGEDP010000001">
    <property type="protein sequence ID" value="MEY8017473.1"/>
    <property type="molecule type" value="Genomic_DNA"/>
</dbReference>
<accession>A0ABV4C9N2</accession>
<gene>
    <name evidence="1" type="ORF">AB8998_22095</name>
</gene>
<name>A0ABV4C9N2_9MYCO</name>
<organism evidence="1 2">
    <name type="scientific">Mycobacterium servetii</name>
    <dbReference type="NCBI Taxonomy" id="3237418"/>
    <lineage>
        <taxon>Bacteria</taxon>
        <taxon>Bacillati</taxon>
        <taxon>Actinomycetota</taxon>
        <taxon>Actinomycetes</taxon>
        <taxon>Mycobacteriales</taxon>
        <taxon>Mycobacteriaceae</taxon>
        <taxon>Mycobacterium</taxon>
    </lineage>
</organism>
<dbReference type="RefSeq" id="WP_369739746.1">
    <property type="nucleotide sequence ID" value="NZ_JBGEDP010000001.1"/>
</dbReference>
<proteinExistence type="predicted"/>